<organism evidence="15 16">
    <name type="scientific">Phaedon cochleariae</name>
    <name type="common">Mustard beetle</name>
    <dbReference type="NCBI Taxonomy" id="80249"/>
    <lineage>
        <taxon>Eukaryota</taxon>
        <taxon>Metazoa</taxon>
        <taxon>Ecdysozoa</taxon>
        <taxon>Arthropoda</taxon>
        <taxon>Hexapoda</taxon>
        <taxon>Insecta</taxon>
        <taxon>Pterygota</taxon>
        <taxon>Neoptera</taxon>
        <taxon>Endopterygota</taxon>
        <taxon>Coleoptera</taxon>
        <taxon>Polyphaga</taxon>
        <taxon>Cucujiformia</taxon>
        <taxon>Chrysomeloidea</taxon>
        <taxon>Chrysomelidae</taxon>
        <taxon>Chrysomelinae</taxon>
        <taxon>Chrysomelini</taxon>
        <taxon>Phaedon</taxon>
    </lineage>
</organism>
<evidence type="ECO:0000256" key="8">
    <source>
        <dbReference type="ARBA" id="ARBA00023136"/>
    </source>
</evidence>
<dbReference type="Proteomes" id="UP001153737">
    <property type="component" value="Chromosome 1"/>
</dbReference>
<evidence type="ECO:0000256" key="3">
    <source>
        <dbReference type="ARBA" id="ARBA00022475"/>
    </source>
</evidence>
<dbReference type="AlphaFoldDB" id="A0A9P0D8K5"/>
<dbReference type="GO" id="GO:0008289">
    <property type="term" value="F:lipid binding"/>
    <property type="evidence" value="ECO:0007669"/>
    <property type="project" value="UniProtKB-KW"/>
</dbReference>
<reference evidence="15" key="2">
    <citation type="submission" date="2022-10" db="EMBL/GenBank/DDBJ databases">
        <authorList>
            <consortium name="ENA_rothamsted_submissions"/>
            <consortium name="culmorum"/>
            <person name="King R."/>
        </authorList>
    </citation>
    <scope>NUCLEOTIDE SEQUENCE</scope>
</reference>
<keyword evidence="7" id="KW-0446">Lipid-binding</keyword>
<comment type="subcellular location">
    <subcellularLocation>
        <location evidence="1">Cell membrane</location>
        <topology evidence="1">Single-pass type I membrane protein</topology>
    </subcellularLocation>
</comment>
<evidence type="ECO:0000256" key="10">
    <source>
        <dbReference type="ARBA" id="ARBA00023279"/>
    </source>
</evidence>
<feature type="transmembrane region" description="Helical" evidence="12">
    <location>
        <begin position="684"/>
        <end position="717"/>
    </location>
</feature>
<feature type="region of interest" description="Disordered" evidence="11">
    <location>
        <begin position="65"/>
        <end position="88"/>
    </location>
</feature>
<proteinExistence type="inferred from homology"/>
<keyword evidence="16" id="KW-1185">Reference proteome</keyword>
<reference evidence="15" key="1">
    <citation type="submission" date="2022-01" db="EMBL/GenBank/DDBJ databases">
        <authorList>
            <person name="King R."/>
        </authorList>
    </citation>
    <scope>NUCLEOTIDE SEQUENCE</scope>
</reference>
<evidence type="ECO:0000313" key="16">
    <source>
        <dbReference type="Proteomes" id="UP001153737"/>
    </source>
</evidence>
<keyword evidence="4 12" id="KW-0812">Transmembrane</keyword>
<dbReference type="InterPro" id="IPR040326">
    <property type="entry name" value="HAP2/GCS1"/>
</dbReference>
<evidence type="ECO:0000256" key="13">
    <source>
        <dbReference type="SAM" id="SignalP"/>
    </source>
</evidence>
<evidence type="ECO:0000256" key="11">
    <source>
        <dbReference type="SAM" id="MobiDB-lite"/>
    </source>
</evidence>
<dbReference type="GO" id="GO:0005886">
    <property type="term" value="C:plasma membrane"/>
    <property type="evidence" value="ECO:0007669"/>
    <property type="project" value="UniProtKB-SubCell"/>
</dbReference>
<feature type="chain" id="PRO_5040410366" description="Generative cell specific-1/HAP2 domain-containing protein" evidence="13">
    <location>
        <begin position="18"/>
        <end position="828"/>
    </location>
</feature>
<dbReference type="EMBL" id="OU896707">
    <property type="protein sequence ID" value="CAH1117256.1"/>
    <property type="molecule type" value="Genomic_DNA"/>
</dbReference>
<evidence type="ECO:0000256" key="9">
    <source>
        <dbReference type="ARBA" id="ARBA00023157"/>
    </source>
</evidence>
<dbReference type="PANTHER" id="PTHR31764:SF0">
    <property type="entry name" value="GENERATIVE CELL SPECIFIC-1_HAP2 DOMAIN-CONTAINING PROTEIN"/>
    <property type="match status" value="1"/>
</dbReference>
<evidence type="ECO:0000256" key="7">
    <source>
        <dbReference type="ARBA" id="ARBA00023121"/>
    </source>
</evidence>
<evidence type="ECO:0000256" key="6">
    <source>
        <dbReference type="ARBA" id="ARBA00022989"/>
    </source>
</evidence>
<dbReference type="PANTHER" id="PTHR31764">
    <property type="entry name" value="PROTEIN HAPLESS 2"/>
    <property type="match status" value="1"/>
</dbReference>
<feature type="transmembrane region" description="Helical" evidence="12">
    <location>
        <begin position="766"/>
        <end position="785"/>
    </location>
</feature>
<feature type="domain" description="Generative cell specific-1/HAP2" evidence="14">
    <location>
        <begin position="98"/>
        <end position="627"/>
    </location>
</feature>
<keyword evidence="3" id="KW-1003">Cell membrane</keyword>
<feature type="compositionally biased region" description="Basic and acidic residues" evidence="11">
    <location>
        <begin position="263"/>
        <end position="278"/>
    </location>
</feature>
<protein>
    <recommendedName>
        <fullName evidence="14">Generative cell specific-1/HAP2 domain-containing protein</fullName>
    </recommendedName>
</protein>
<keyword evidence="5 13" id="KW-0732">Signal</keyword>
<dbReference type="OrthoDB" id="44061at2759"/>
<evidence type="ECO:0000256" key="5">
    <source>
        <dbReference type="ARBA" id="ARBA00022729"/>
    </source>
</evidence>
<evidence type="ECO:0000256" key="12">
    <source>
        <dbReference type="SAM" id="Phobius"/>
    </source>
</evidence>
<evidence type="ECO:0000256" key="2">
    <source>
        <dbReference type="ARBA" id="ARBA00010929"/>
    </source>
</evidence>
<name>A0A9P0D8K5_PHACE</name>
<keyword evidence="9" id="KW-1015">Disulfide bond</keyword>
<comment type="similarity">
    <text evidence="2">Belongs to the HAP2/GCS1 family.</text>
</comment>
<keyword evidence="10" id="KW-0278">Fertilization</keyword>
<accession>A0A9P0D8K5</accession>
<feature type="region of interest" description="Disordered" evidence="11">
    <location>
        <begin position="254"/>
        <end position="287"/>
    </location>
</feature>
<dbReference type="GO" id="GO:0007338">
    <property type="term" value="P:single fertilization"/>
    <property type="evidence" value="ECO:0007669"/>
    <property type="project" value="UniProtKB-KW"/>
</dbReference>
<dbReference type="InterPro" id="IPR018928">
    <property type="entry name" value="HAP2/GCS1_dom"/>
</dbReference>
<evidence type="ECO:0000313" key="15">
    <source>
        <dbReference type="EMBL" id="CAH1117256.1"/>
    </source>
</evidence>
<evidence type="ECO:0000256" key="1">
    <source>
        <dbReference type="ARBA" id="ARBA00004251"/>
    </source>
</evidence>
<keyword evidence="6 12" id="KW-1133">Transmembrane helix</keyword>
<feature type="signal peptide" evidence="13">
    <location>
        <begin position="1"/>
        <end position="17"/>
    </location>
</feature>
<evidence type="ECO:0000259" key="14">
    <source>
        <dbReference type="Pfam" id="PF10699"/>
    </source>
</evidence>
<gene>
    <name evidence="15" type="ORF">PHAECO_LOCUS334</name>
</gene>
<keyword evidence="8 12" id="KW-0472">Membrane</keyword>
<evidence type="ECO:0000256" key="4">
    <source>
        <dbReference type="ARBA" id="ARBA00022692"/>
    </source>
</evidence>
<dbReference type="Pfam" id="PF10699">
    <property type="entry name" value="HAP2-GCS1"/>
    <property type="match status" value="1"/>
</dbReference>
<sequence>MKLFLIPLILHLSFVYSDREKKLSDEEKNARCCARGLSCCRKAVEPTNFEVRALLTKCHREEEAGAASKTLPPTSARKRRVPEEGSKACHHEVQNGITNCKKKIKLTVKIKNTWITNLKNQYIIIDHVFDSVTNQKQKLLNPYVLKIRQEPVVQTYELGYESMVNSEAKEKVHNKKEQGYTGCSVNPSKNPTCGTMKYRNEVIPYSTGFCCSCDENNNNENKNHDGKMARNVSFSPDGIADTFKMSFPSGFSRKSRTSFNGAEETHNLQKRGGQDCNDKYTPPNADPNTYHDSTHCLEFSDLWYNVYQLEKPKLRHTITLQIYQKYQDFENSCKWRDLTKMQPIIVGTSSPGFLNDQGTVSVNYSTEETSDNLFSLQYKTQKLLIPDTSNVPDPNGTPELRGGPSEYLVIQDTQVEPTGKSCNTAGVGYEAFAKQPNRCSVSKGSCLENQPSQMWRQDHELEASGKRGKYFLKNFGVLPESPISQNDSSSQNKTLTMFFTDCHTSVLDVEIRADYNTVLRPSALAIITEVYVDSSAPEKTSIIAKVFNSGLVSGVFSVDLTNCPLDLPASFGNINSKPAFIPPQHQHIYKLDIVCPLPLTRFVCSLQVLNDKQELIALREIRLQKQDRCICVWHCSCACLLEDGGLRCSPMSLQAYYAAGFQGGMPQSLHVVQYTLLDDLVSMMLYILLFLCLTLMLMGLLKALLGVISVPIGLWGMDVILDLPKRMHKYYETEIDHRQVLYDGSGWPIHPDTKKRVRNIPLQAEFCINVIFFMVYPLALIWSMIRKKPSDSSDELICYCKDGGLVQRKSSGLQNSVVRKSSLQSIKK</sequence>